<comment type="caution">
    <text evidence="1">The sequence shown here is derived from an EMBL/GenBank/DDBJ whole genome shotgun (WGS) entry which is preliminary data.</text>
</comment>
<proteinExistence type="predicted"/>
<name>A0ACB9AXS8_ARCLA</name>
<organism evidence="1 2">
    <name type="scientific">Arctium lappa</name>
    <name type="common">Greater burdock</name>
    <name type="synonym">Lappa major</name>
    <dbReference type="NCBI Taxonomy" id="4217"/>
    <lineage>
        <taxon>Eukaryota</taxon>
        <taxon>Viridiplantae</taxon>
        <taxon>Streptophyta</taxon>
        <taxon>Embryophyta</taxon>
        <taxon>Tracheophyta</taxon>
        <taxon>Spermatophyta</taxon>
        <taxon>Magnoliopsida</taxon>
        <taxon>eudicotyledons</taxon>
        <taxon>Gunneridae</taxon>
        <taxon>Pentapetalae</taxon>
        <taxon>asterids</taxon>
        <taxon>campanulids</taxon>
        <taxon>Asterales</taxon>
        <taxon>Asteraceae</taxon>
        <taxon>Carduoideae</taxon>
        <taxon>Cardueae</taxon>
        <taxon>Arctiinae</taxon>
        <taxon>Arctium</taxon>
    </lineage>
</organism>
<dbReference type="EMBL" id="CM042053">
    <property type="protein sequence ID" value="KAI3714628.1"/>
    <property type="molecule type" value="Genomic_DNA"/>
</dbReference>
<keyword evidence="2" id="KW-1185">Reference proteome</keyword>
<evidence type="ECO:0000313" key="1">
    <source>
        <dbReference type="EMBL" id="KAI3714628.1"/>
    </source>
</evidence>
<evidence type="ECO:0000313" key="2">
    <source>
        <dbReference type="Proteomes" id="UP001055879"/>
    </source>
</evidence>
<sequence length="104" mass="12278">MQWWWLVADSRWREGGELSTWDRVDYRRLMGYDGLGGSRSRGRRCSMDGYWWLDCWSSNVSNGNGTEINRWWMRWWAEAKGMWLGNTRKAVVVACDHGGRIADV</sequence>
<reference evidence="1 2" key="2">
    <citation type="journal article" date="2022" name="Mol. Ecol. Resour.">
        <title>The genomes of chicory, endive, great burdock and yacon provide insights into Asteraceae paleo-polyploidization history and plant inulin production.</title>
        <authorList>
            <person name="Fan W."/>
            <person name="Wang S."/>
            <person name="Wang H."/>
            <person name="Wang A."/>
            <person name="Jiang F."/>
            <person name="Liu H."/>
            <person name="Zhao H."/>
            <person name="Xu D."/>
            <person name="Zhang Y."/>
        </authorList>
    </citation>
    <scope>NUCLEOTIDE SEQUENCE [LARGE SCALE GENOMIC DNA]</scope>
    <source>
        <strain evidence="2">cv. Niubang</strain>
    </source>
</reference>
<reference evidence="2" key="1">
    <citation type="journal article" date="2022" name="Mol. Ecol. Resour.">
        <title>The genomes of chicory, endive, great burdock and yacon provide insights into Asteraceae palaeo-polyploidization history and plant inulin production.</title>
        <authorList>
            <person name="Fan W."/>
            <person name="Wang S."/>
            <person name="Wang H."/>
            <person name="Wang A."/>
            <person name="Jiang F."/>
            <person name="Liu H."/>
            <person name="Zhao H."/>
            <person name="Xu D."/>
            <person name="Zhang Y."/>
        </authorList>
    </citation>
    <scope>NUCLEOTIDE SEQUENCE [LARGE SCALE GENOMIC DNA]</scope>
    <source>
        <strain evidence="2">cv. Niubang</strain>
    </source>
</reference>
<gene>
    <name evidence="1" type="ORF">L6452_21586</name>
</gene>
<dbReference type="Proteomes" id="UP001055879">
    <property type="component" value="Linkage Group LG07"/>
</dbReference>
<accession>A0ACB9AXS8</accession>
<protein>
    <submittedName>
        <fullName evidence="1">Uncharacterized protein</fullName>
    </submittedName>
</protein>